<name>C8Z7F3_YEAS8</name>
<reference evidence="1" key="1">
    <citation type="journal article" date="2009" name="Proc. Natl. Acad. Sci. U.S.A.">
        <title>Eukaryote-to-eukaryote gene transfer events revealed by the genome sequence of the wine yeast Saccharomyces cerevisiae EC1118.</title>
        <authorList>
            <person name="Novo M."/>
            <person name="Bigey F."/>
            <person name="Beyne E."/>
            <person name="Galeote V."/>
            <person name="Gavory F."/>
            <person name="Mallet S."/>
            <person name="Cambot B."/>
            <person name="Legras J.L."/>
            <person name="Wincker P."/>
            <person name="Casaregola S."/>
            <person name="Dequin S."/>
        </authorList>
    </citation>
    <scope>NUCLEOTIDE SEQUENCE [LARGE SCALE GENOMIC DNA]</scope>
    <source>
        <strain evidence="1">Lalvin EC1118</strain>
        <strain>Lalvin EC1118 / Prise de mousse</strain>
    </source>
</reference>
<gene>
    <name evidence="1" type="ORF">EC1118_1E8_2729g</name>
</gene>
<evidence type="ECO:0000313" key="1">
    <source>
        <dbReference type="EMBL" id="CAY79319.1"/>
    </source>
</evidence>
<dbReference type="HOGENOM" id="CLU_2135474_0_0_1"/>
<organism evidence="1">
    <name type="scientific">Saccharomyces cerevisiae (strain Lalvin EC1118 / Prise de mousse)</name>
    <name type="common">Baker's yeast</name>
    <dbReference type="NCBI Taxonomy" id="643680"/>
    <lineage>
        <taxon>Eukaryota</taxon>
        <taxon>Fungi</taxon>
        <taxon>Dikarya</taxon>
        <taxon>Ascomycota</taxon>
        <taxon>Saccharomycotina</taxon>
        <taxon>Saccharomycetes</taxon>
        <taxon>Saccharomycetales</taxon>
        <taxon>Saccharomycetaceae</taxon>
        <taxon>Saccharomyces</taxon>
    </lineage>
</organism>
<dbReference type="EMBL" id="FN393067">
    <property type="protein sequence ID" value="CAY79319.1"/>
    <property type="molecule type" value="Genomic_DNA"/>
</dbReference>
<accession>C8Z7F3</accession>
<dbReference type="AlphaFoldDB" id="C8Z7F3"/>
<protein>
    <submittedName>
        <fullName evidence="1">EC1118_1E8_2729p</fullName>
    </submittedName>
</protein>
<proteinExistence type="predicted"/>
<sequence length="113" mass="13374">MYHLPINVMTSSYAQMMLCELSAQSFKPFHSGNLDKVSKMVHSLGLLHKQTSLRISPLLCFYFHHQINKSFSILNRWYYKDLSNRLLNGQFYFFLPTEIHRTGWPTGLRHQHT</sequence>